<evidence type="ECO:0000256" key="6">
    <source>
        <dbReference type="ARBA" id="ARBA00023098"/>
    </source>
</evidence>
<accession>Q5MGE1</accession>
<dbReference type="InterPro" id="IPR036444">
    <property type="entry name" value="PLipase_A2_dom_sf"/>
</dbReference>
<evidence type="ECO:0000256" key="1">
    <source>
        <dbReference type="ARBA" id="ARBA00001913"/>
    </source>
</evidence>
<organism evidence="10">
    <name type="scientific">Lonomia obliqua</name>
    <name type="common">Moth</name>
    <dbReference type="NCBI Taxonomy" id="304329"/>
    <lineage>
        <taxon>Eukaryota</taxon>
        <taxon>Metazoa</taxon>
        <taxon>Ecdysozoa</taxon>
        <taxon>Arthropoda</taxon>
        <taxon>Hexapoda</taxon>
        <taxon>Insecta</taxon>
        <taxon>Pterygota</taxon>
        <taxon>Neoptera</taxon>
        <taxon>Endopterygota</taxon>
        <taxon>Lepidoptera</taxon>
        <taxon>Glossata</taxon>
        <taxon>Ditrysia</taxon>
        <taxon>Bombycoidea</taxon>
        <taxon>Saturniidae</taxon>
        <taxon>Hemileucinae</taxon>
        <taxon>Lonomia</taxon>
    </lineage>
</organism>
<feature type="domain" description="Phospholipase A2-like central" evidence="9">
    <location>
        <begin position="49"/>
        <end position="100"/>
    </location>
</feature>
<evidence type="ECO:0000313" key="10">
    <source>
        <dbReference type="EMBL" id="AAV91459.1"/>
    </source>
</evidence>
<dbReference type="GO" id="GO:0016042">
    <property type="term" value="P:lipid catabolic process"/>
    <property type="evidence" value="ECO:0007669"/>
    <property type="project" value="UniProtKB-KW"/>
</dbReference>
<keyword evidence="6" id="KW-0443">Lipid metabolism</keyword>
<keyword evidence="5" id="KW-0442">Lipid degradation</keyword>
<dbReference type="Gene3D" id="1.20.90.10">
    <property type="entry name" value="Phospholipase A2 domain"/>
    <property type="match status" value="1"/>
</dbReference>
<keyword evidence="8" id="KW-0732">Signal</keyword>
<evidence type="ECO:0000256" key="8">
    <source>
        <dbReference type="SAM" id="SignalP"/>
    </source>
</evidence>
<feature type="chain" id="PRO_5004260232" description="phospholipase A2" evidence="8">
    <location>
        <begin position="23"/>
        <end position="107"/>
    </location>
</feature>
<reference evidence="10" key="1">
    <citation type="journal article" date="2005" name="Gene">
        <title>A catalog for the transcripts from the venomous structures of the caterpillar Lonomia obliqua: identification of the proteins potentially involved in the coagulation disorder and hemorrhagic syndrome.</title>
        <authorList>
            <person name="Veiga A.B.G."/>
            <person name="Ribeiro J.M.C."/>
            <person name="Guimaraes J.A."/>
            <person name="Francischetti I.M.B."/>
        </authorList>
    </citation>
    <scope>NUCLEOTIDE SEQUENCE</scope>
    <source>
        <tissue evidence="10">Spicule</tissue>
    </source>
</reference>
<name>Q5MGE1_LONON</name>
<dbReference type="GO" id="GO:0006644">
    <property type="term" value="P:phospholipid metabolic process"/>
    <property type="evidence" value="ECO:0007669"/>
    <property type="project" value="InterPro"/>
</dbReference>
<evidence type="ECO:0000256" key="4">
    <source>
        <dbReference type="ARBA" id="ARBA00022525"/>
    </source>
</evidence>
<dbReference type="GO" id="GO:0004623">
    <property type="term" value="F:phospholipase A2 activity"/>
    <property type="evidence" value="ECO:0007669"/>
    <property type="project" value="UniProtKB-EC"/>
</dbReference>
<sequence length="107" mass="12217">MLKLTVGAIVFVALICPRYCQSINNVDYRKLLLDPNVNPDDVDFKFILFPGTKWCGSGDKAKNYTDLGRQVATDMCCRQHNHCSDIIRSGENQTRLNKQRTSYESEL</sequence>
<feature type="signal peptide" evidence="8">
    <location>
        <begin position="1"/>
        <end position="22"/>
    </location>
</feature>
<comment type="subcellular location">
    <subcellularLocation>
        <location evidence="2">Secreted</location>
    </subcellularLocation>
</comment>
<keyword evidence="4" id="KW-0964">Secreted</keyword>
<dbReference type="EMBL" id="AY829845">
    <property type="protein sequence ID" value="AAV91459.1"/>
    <property type="molecule type" value="mRNA"/>
</dbReference>
<dbReference type="InterPro" id="IPR033113">
    <property type="entry name" value="PLA2_histidine"/>
</dbReference>
<dbReference type="GO" id="GO:0050482">
    <property type="term" value="P:arachidonate secretion"/>
    <property type="evidence" value="ECO:0007669"/>
    <property type="project" value="InterPro"/>
</dbReference>
<dbReference type="PANTHER" id="PTHR12253">
    <property type="entry name" value="RH14732P"/>
    <property type="match status" value="1"/>
</dbReference>
<evidence type="ECO:0000256" key="5">
    <source>
        <dbReference type="ARBA" id="ARBA00022963"/>
    </source>
</evidence>
<evidence type="ECO:0000259" key="9">
    <source>
        <dbReference type="Pfam" id="PF05826"/>
    </source>
</evidence>
<evidence type="ECO:0000256" key="3">
    <source>
        <dbReference type="ARBA" id="ARBA00013278"/>
    </source>
</evidence>
<protein>
    <recommendedName>
        <fullName evidence="3">phospholipase A2</fullName>
        <ecNumber evidence="3">3.1.1.4</ecNumber>
    </recommendedName>
    <alternativeName>
        <fullName evidence="7">Phosphatidylcholine 2-acylhydrolase</fullName>
    </alternativeName>
</protein>
<proteinExistence type="evidence at transcript level"/>
<evidence type="ECO:0000256" key="7">
    <source>
        <dbReference type="ARBA" id="ARBA00029903"/>
    </source>
</evidence>
<dbReference type="AlphaFoldDB" id="Q5MGE1"/>
<dbReference type="InterPro" id="IPR016090">
    <property type="entry name" value="PLA2-like_dom"/>
</dbReference>
<dbReference type="GO" id="GO:0005576">
    <property type="term" value="C:extracellular region"/>
    <property type="evidence" value="ECO:0007669"/>
    <property type="project" value="UniProtKB-SubCell"/>
</dbReference>
<dbReference type="Pfam" id="PF05826">
    <property type="entry name" value="Phospholip_A2_2"/>
    <property type="match status" value="1"/>
</dbReference>
<evidence type="ECO:0000256" key="2">
    <source>
        <dbReference type="ARBA" id="ARBA00004613"/>
    </source>
</evidence>
<dbReference type="PROSITE" id="PS00118">
    <property type="entry name" value="PA2_HIS"/>
    <property type="match status" value="1"/>
</dbReference>
<dbReference type="SUPFAM" id="SSF48619">
    <property type="entry name" value="Phospholipase A2, PLA2"/>
    <property type="match status" value="1"/>
</dbReference>
<comment type="cofactor">
    <cofactor evidence="1">
        <name>Ca(2+)</name>
        <dbReference type="ChEBI" id="CHEBI:29108"/>
    </cofactor>
</comment>
<dbReference type="EC" id="3.1.1.4" evidence="3"/>